<evidence type="ECO:0000256" key="2">
    <source>
        <dbReference type="ARBA" id="ARBA00009142"/>
    </source>
</evidence>
<keyword evidence="5 6" id="KW-0472">Membrane</keyword>
<gene>
    <name evidence="7" type="ORF">ESZ91_09325</name>
</gene>
<dbReference type="AlphaFoldDB" id="A0A4Q2K8P2"/>
<dbReference type="Pfam" id="PF01925">
    <property type="entry name" value="TauE"/>
    <property type="match status" value="1"/>
</dbReference>
<organism evidence="7 8">
    <name type="scientific">Candidatus Borkfalkia ceftriaxoniphila</name>
    <dbReference type="NCBI Taxonomy" id="2508949"/>
    <lineage>
        <taxon>Bacteria</taxon>
        <taxon>Bacillati</taxon>
        <taxon>Bacillota</taxon>
        <taxon>Clostridia</taxon>
        <taxon>Christensenellales</taxon>
        <taxon>Christensenellaceae</taxon>
        <taxon>Candidatus Borkfalkia</taxon>
    </lineage>
</organism>
<proteinExistence type="inferred from homology"/>
<dbReference type="PANTHER" id="PTHR43701">
    <property type="entry name" value="MEMBRANE TRANSPORTER PROTEIN MJ0441-RELATED"/>
    <property type="match status" value="1"/>
</dbReference>
<keyword evidence="4 6" id="KW-1133">Transmembrane helix</keyword>
<keyword evidence="3 6" id="KW-0812">Transmembrane</keyword>
<name>A0A4Q2K8P2_9FIRM</name>
<protein>
    <recommendedName>
        <fullName evidence="6">Probable membrane transporter protein</fullName>
    </recommendedName>
</protein>
<feature type="transmembrane region" description="Helical" evidence="6">
    <location>
        <begin position="66"/>
        <end position="84"/>
    </location>
</feature>
<feature type="transmembrane region" description="Helical" evidence="6">
    <location>
        <begin position="35"/>
        <end position="54"/>
    </location>
</feature>
<dbReference type="EMBL" id="SDOZ01000003">
    <property type="protein sequence ID" value="RXZ58363.1"/>
    <property type="molecule type" value="Genomic_DNA"/>
</dbReference>
<comment type="similarity">
    <text evidence="2 6">Belongs to the 4-toluene sulfonate uptake permease (TSUP) (TC 2.A.102) family.</text>
</comment>
<reference evidence="7 8" key="1">
    <citation type="journal article" date="2019" name="Gut">
        <title>Antibiotics-induced monodominance of a novel gut bacterial order.</title>
        <authorList>
            <person name="Hildebrand F."/>
            <person name="Moitinho-Silva L."/>
            <person name="Blasche S."/>
            <person name="Jahn M.T."/>
            <person name="Gossmann T.I."/>
            <person name="Heuerta-Cepas J."/>
            <person name="Hercog R."/>
            <person name="Luetge M."/>
            <person name="Bahram M."/>
            <person name="Pryszlak A."/>
            <person name="Alves R.J."/>
            <person name="Waszak S.M."/>
            <person name="Zhu A."/>
            <person name="Ye L."/>
            <person name="Costea P.I."/>
            <person name="Aalvink S."/>
            <person name="Belzer C."/>
            <person name="Forslund S.K."/>
            <person name="Sunagawa S."/>
            <person name="Hentschel U."/>
            <person name="Merten C."/>
            <person name="Patil K.R."/>
            <person name="Benes V."/>
            <person name="Bork P."/>
        </authorList>
    </citation>
    <scope>NUCLEOTIDE SEQUENCE [LARGE SCALE GENOMIC DNA]</scope>
    <source>
        <strain evidence="7 8">HDS1380</strain>
    </source>
</reference>
<evidence type="ECO:0000256" key="6">
    <source>
        <dbReference type="RuleBase" id="RU363041"/>
    </source>
</evidence>
<keyword evidence="6" id="KW-1003">Cell membrane</keyword>
<dbReference type="PANTHER" id="PTHR43701:SF2">
    <property type="entry name" value="MEMBRANE TRANSPORTER PROTEIN YJNA-RELATED"/>
    <property type="match status" value="1"/>
</dbReference>
<dbReference type="OrthoDB" id="25340at2"/>
<evidence type="ECO:0000313" key="8">
    <source>
        <dbReference type="Proteomes" id="UP000291269"/>
    </source>
</evidence>
<feature type="transmembrane region" description="Helical" evidence="6">
    <location>
        <begin position="6"/>
        <end position="28"/>
    </location>
</feature>
<accession>A0A4Q2K8P2</accession>
<keyword evidence="8" id="KW-1185">Reference proteome</keyword>
<evidence type="ECO:0000256" key="1">
    <source>
        <dbReference type="ARBA" id="ARBA00004141"/>
    </source>
</evidence>
<evidence type="ECO:0000313" key="7">
    <source>
        <dbReference type="EMBL" id="RXZ58363.1"/>
    </source>
</evidence>
<evidence type="ECO:0000256" key="4">
    <source>
        <dbReference type="ARBA" id="ARBA00022989"/>
    </source>
</evidence>
<comment type="caution">
    <text evidence="7">The sequence shown here is derived from an EMBL/GenBank/DDBJ whole genome shotgun (WGS) entry which is preliminary data.</text>
</comment>
<dbReference type="InterPro" id="IPR051598">
    <property type="entry name" value="TSUP/Inactive_protease-like"/>
</dbReference>
<dbReference type="GO" id="GO:0005886">
    <property type="term" value="C:plasma membrane"/>
    <property type="evidence" value="ECO:0007669"/>
    <property type="project" value="UniProtKB-SubCell"/>
</dbReference>
<sequence length="126" mass="13082">MFAGLAGGILGGMGMGGGTVLIPILTIFCGVEQHLAQSANLITFLPMAIFSLQVHAKHGLLDTRGIGYIILPALVLSVAGGLLVNRIGGEALQKGFGIFLCLLSVWQFISASKSIAAKKREDGALF</sequence>
<evidence type="ECO:0000256" key="5">
    <source>
        <dbReference type="ARBA" id="ARBA00023136"/>
    </source>
</evidence>
<evidence type="ECO:0000256" key="3">
    <source>
        <dbReference type="ARBA" id="ARBA00022692"/>
    </source>
</evidence>
<feature type="transmembrane region" description="Helical" evidence="6">
    <location>
        <begin position="96"/>
        <end position="116"/>
    </location>
</feature>
<dbReference type="InterPro" id="IPR002781">
    <property type="entry name" value="TM_pro_TauE-like"/>
</dbReference>
<dbReference type="Proteomes" id="UP000291269">
    <property type="component" value="Unassembled WGS sequence"/>
</dbReference>
<comment type="subcellular location">
    <subcellularLocation>
        <location evidence="6">Cell membrane</location>
        <topology evidence="6">Multi-pass membrane protein</topology>
    </subcellularLocation>
    <subcellularLocation>
        <location evidence="1">Membrane</location>
        <topology evidence="1">Multi-pass membrane protein</topology>
    </subcellularLocation>
</comment>